<sequence length="215" mass="23269">MKFKKVIFWLIFLTLYGCGGSDNGSTNDLNNKATTELPINLQKLALSTDGTLNAYITIDGDDDNRNIMRIDPVNGSSAAVTVPQLSLAAHDILITYEFTTVDGITYTLAKARKTVDLSSGVVGSLSFVSNDYVFDTFDSDEDNAKELRLGTNPAIANPHLFTNATEINMNENTIFTGYTAELSGIHNDLVTFSLISIAAQDRALFNIDVGLLGSL</sequence>
<proteinExistence type="predicted"/>
<reference evidence="1" key="1">
    <citation type="submission" date="2018-06" db="EMBL/GenBank/DDBJ databases">
        <authorList>
            <person name="Zhirakovskaya E."/>
        </authorList>
    </citation>
    <scope>NUCLEOTIDE SEQUENCE</scope>
</reference>
<gene>
    <name evidence="1" type="ORF">MNBD_GAMMA07-1640</name>
</gene>
<dbReference type="EMBL" id="UOFF01000461">
    <property type="protein sequence ID" value="VAW57801.1"/>
    <property type="molecule type" value="Genomic_DNA"/>
</dbReference>
<evidence type="ECO:0000313" key="1">
    <source>
        <dbReference type="EMBL" id="VAW57801.1"/>
    </source>
</evidence>
<dbReference type="AlphaFoldDB" id="A0A3B0WR33"/>
<name>A0A3B0WR33_9ZZZZ</name>
<dbReference type="PROSITE" id="PS51257">
    <property type="entry name" value="PROKAR_LIPOPROTEIN"/>
    <property type="match status" value="1"/>
</dbReference>
<accession>A0A3B0WR33</accession>
<protein>
    <submittedName>
        <fullName evidence="1">Uncharacterized protein</fullName>
    </submittedName>
</protein>
<organism evidence="1">
    <name type="scientific">hydrothermal vent metagenome</name>
    <dbReference type="NCBI Taxonomy" id="652676"/>
    <lineage>
        <taxon>unclassified sequences</taxon>
        <taxon>metagenomes</taxon>
        <taxon>ecological metagenomes</taxon>
    </lineage>
</organism>